<proteinExistence type="predicted"/>
<protein>
    <submittedName>
        <fullName evidence="2">Uncharacterized protein</fullName>
    </submittedName>
</protein>
<sequence length="188" mass="19634">MYDVQAVRVDRVRAQVDREDMAAVRAGDALVRVRALLTRAGRRSGVRDQVGALAERARRVDGVHRHAAGAVVGAEQPAPAGMHGQMARSRPTGCARAEHPVLLALAAEPDRGHAAVLTLVHRVQGAAVRVYGEVGRVTHTRENTGAGDTARGRVVGGEADAGAAALDGGVGTEEERAGSGRPRGRGRR</sequence>
<evidence type="ECO:0000256" key="1">
    <source>
        <dbReference type="SAM" id="MobiDB-lite"/>
    </source>
</evidence>
<organism evidence="2 3">
    <name type="scientific">Streptomyces turgidiscabies</name>
    <dbReference type="NCBI Taxonomy" id="85558"/>
    <lineage>
        <taxon>Bacteria</taxon>
        <taxon>Bacillati</taxon>
        <taxon>Actinomycetota</taxon>
        <taxon>Actinomycetes</taxon>
        <taxon>Kitasatosporales</taxon>
        <taxon>Streptomycetaceae</taxon>
        <taxon>Streptomyces</taxon>
    </lineage>
</organism>
<accession>A0ABU0RWV8</accession>
<keyword evidence="3" id="KW-1185">Reference proteome</keyword>
<dbReference type="EMBL" id="JAUSZS010000008">
    <property type="protein sequence ID" value="MDQ0936464.1"/>
    <property type="molecule type" value="Genomic_DNA"/>
</dbReference>
<feature type="region of interest" description="Disordered" evidence="1">
    <location>
        <begin position="139"/>
        <end position="188"/>
    </location>
</feature>
<evidence type="ECO:0000313" key="2">
    <source>
        <dbReference type="EMBL" id="MDQ0936464.1"/>
    </source>
</evidence>
<gene>
    <name evidence="2" type="ORF">QFZ49_006439</name>
</gene>
<feature type="compositionally biased region" description="Low complexity" evidence="1">
    <location>
        <begin position="152"/>
        <end position="167"/>
    </location>
</feature>
<reference evidence="2 3" key="1">
    <citation type="submission" date="2023-07" db="EMBL/GenBank/DDBJ databases">
        <title>Comparative genomics of wheat-associated soil bacteria to identify genetic determinants of phenazine resistance.</title>
        <authorList>
            <person name="Mouncey N."/>
        </authorList>
    </citation>
    <scope>NUCLEOTIDE SEQUENCE [LARGE SCALE GENOMIC DNA]</scope>
    <source>
        <strain evidence="2 3">W2I16</strain>
    </source>
</reference>
<name>A0ABU0RWV8_9ACTN</name>
<evidence type="ECO:0000313" key="3">
    <source>
        <dbReference type="Proteomes" id="UP001223072"/>
    </source>
</evidence>
<comment type="caution">
    <text evidence="2">The sequence shown here is derived from an EMBL/GenBank/DDBJ whole genome shotgun (WGS) entry which is preliminary data.</text>
</comment>
<dbReference type="Proteomes" id="UP001223072">
    <property type="component" value="Unassembled WGS sequence"/>
</dbReference>